<dbReference type="EMBL" id="CAWUHB010000005">
    <property type="protein sequence ID" value="CAK7212544.1"/>
    <property type="molecule type" value="Genomic_DNA"/>
</dbReference>
<keyword evidence="3" id="KW-1185">Reference proteome</keyword>
<sequence>MADTAVLHQLYRDYFHAADVDAKTLFFAFDCKQVCRPRPAYAACDKAAIVRLLREAPSLSALTGETTSTAASKNKNSFATIRPLAPEECTFACGDACVQAAGFTSAKALHDYAVKNNWAGLRVDLWDVDTQDSTKGSLVKVQYWWAFRFG</sequence>
<protein>
    <recommendedName>
        <fullName evidence="1">SnoaL-like domain-containing protein</fullName>
    </recommendedName>
</protein>
<name>A0ABP0AZ89_9PEZI</name>
<reference evidence="2 3" key="1">
    <citation type="submission" date="2024-01" db="EMBL/GenBank/DDBJ databases">
        <authorList>
            <person name="Allen C."/>
            <person name="Tagirdzhanova G."/>
        </authorList>
    </citation>
    <scope>NUCLEOTIDE SEQUENCE [LARGE SCALE GENOMIC DNA]</scope>
</reference>
<feature type="domain" description="SnoaL-like" evidence="1">
    <location>
        <begin position="5"/>
        <end position="146"/>
    </location>
</feature>
<dbReference type="Pfam" id="PF26528">
    <property type="entry name" value="SnoaL_6"/>
    <property type="match status" value="1"/>
</dbReference>
<evidence type="ECO:0000259" key="1">
    <source>
        <dbReference type="Pfam" id="PF26528"/>
    </source>
</evidence>
<evidence type="ECO:0000313" key="3">
    <source>
        <dbReference type="Proteomes" id="UP001642405"/>
    </source>
</evidence>
<proteinExistence type="predicted"/>
<evidence type="ECO:0000313" key="2">
    <source>
        <dbReference type="EMBL" id="CAK7212544.1"/>
    </source>
</evidence>
<dbReference type="InterPro" id="IPR058931">
    <property type="entry name" value="SnoaL_6"/>
</dbReference>
<comment type="caution">
    <text evidence="2">The sequence shown here is derived from an EMBL/GenBank/DDBJ whole genome shotgun (WGS) entry which is preliminary data.</text>
</comment>
<dbReference type="Proteomes" id="UP001642405">
    <property type="component" value="Unassembled WGS sequence"/>
</dbReference>
<gene>
    <name evidence="2" type="ORF">SCUCBS95973_001499</name>
</gene>
<organism evidence="2 3">
    <name type="scientific">Sporothrix curviconia</name>
    <dbReference type="NCBI Taxonomy" id="1260050"/>
    <lineage>
        <taxon>Eukaryota</taxon>
        <taxon>Fungi</taxon>
        <taxon>Dikarya</taxon>
        <taxon>Ascomycota</taxon>
        <taxon>Pezizomycotina</taxon>
        <taxon>Sordariomycetes</taxon>
        <taxon>Sordariomycetidae</taxon>
        <taxon>Ophiostomatales</taxon>
        <taxon>Ophiostomataceae</taxon>
        <taxon>Sporothrix</taxon>
    </lineage>
</organism>
<accession>A0ABP0AZ89</accession>